<dbReference type="PANTHER" id="PTHR30363">
    <property type="entry name" value="HTH-TYPE TRANSCRIPTIONAL REGULATOR SRLR-RELATED"/>
    <property type="match status" value="1"/>
</dbReference>
<dbReference type="CDD" id="cd00090">
    <property type="entry name" value="HTH_ARSR"/>
    <property type="match status" value="1"/>
</dbReference>
<dbReference type="PANTHER" id="PTHR30363:SF28">
    <property type="entry name" value="TRANSCRIPTIONAL REGULATORY PROTEIN-RELATED"/>
    <property type="match status" value="1"/>
</dbReference>
<reference evidence="5" key="1">
    <citation type="submission" date="2016-02" db="EMBL/GenBank/DDBJ databases">
        <title>Genome sequence of Bacillus trypoxylicola KCTC 13244(T).</title>
        <authorList>
            <person name="Jeong H."/>
            <person name="Park S.-H."/>
            <person name="Choi S.-K."/>
        </authorList>
    </citation>
    <scope>NUCLEOTIDE SEQUENCE [LARGE SCALE GENOMIC DNA]</scope>
    <source>
        <strain evidence="5">KCTC 13244</strain>
    </source>
</reference>
<dbReference type="Proteomes" id="UP000075806">
    <property type="component" value="Unassembled WGS sequence"/>
</dbReference>
<dbReference type="GO" id="GO:0003677">
    <property type="term" value="F:DNA binding"/>
    <property type="evidence" value="ECO:0007669"/>
    <property type="project" value="UniProtKB-KW"/>
</dbReference>
<evidence type="ECO:0000259" key="4">
    <source>
        <dbReference type="PROSITE" id="PS51000"/>
    </source>
</evidence>
<evidence type="ECO:0000313" key="6">
    <source>
        <dbReference type="Proteomes" id="UP000075806"/>
    </source>
</evidence>
<keyword evidence="3" id="KW-0804">Transcription</keyword>
<evidence type="ECO:0000256" key="1">
    <source>
        <dbReference type="ARBA" id="ARBA00023015"/>
    </source>
</evidence>
<organism evidence="5 6">
    <name type="scientific">Alkalihalobacillus trypoxylicola</name>
    <dbReference type="NCBI Taxonomy" id="519424"/>
    <lineage>
        <taxon>Bacteria</taxon>
        <taxon>Bacillati</taxon>
        <taxon>Bacillota</taxon>
        <taxon>Bacilli</taxon>
        <taxon>Bacillales</taxon>
        <taxon>Bacillaceae</taxon>
        <taxon>Alkalihalobacillus</taxon>
    </lineage>
</organism>
<keyword evidence="1" id="KW-0805">Transcription regulation</keyword>
<evidence type="ECO:0000256" key="3">
    <source>
        <dbReference type="ARBA" id="ARBA00023163"/>
    </source>
</evidence>
<evidence type="ECO:0000313" key="5">
    <source>
        <dbReference type="EMBL" id="KYG33544.1"/>
    </source>
</evidence>
<dbReference type="InterPro" id="IPR036390">
    <property type="entry name" value="WH_DNA-bd_sf"/>
</dbReference>
<proteinExistence type="predicted"/>
<keyword evidence="2" id="KW-0238">DNA-binding</keyword>
<protein>
    <submittedName>
        <fullName evidence="5">Transcriptional regulator</fullName>
    </submittedName>
</protein>
<comment type="caution">
    <text evidence="5">The sequence shown here is derived from an EMBL/GenBank/DDBJ whole genome shotgun (WGS) entry which is preliminary data.</text>
</comment>
<dbReference type="PROSITE" id="PS51000">
    <property type="entry name" value="HTH_DEOR_2"/>
    <property type="match status" value="1"/>
</dbReference>
<dbReference type="InterPro" id="IPR036388">
    <property type="entry name" value="WH-like_DNA-bd_sf"/>
</dbReference>
<evidence type="ECO:0000256" key="2">
    <source>
        <dbReference type="ARBA" id="ARBA00023125"/>
    </source>
</evidence>
<dbReference type="AlphaFoldDB" id="A0A161PIM5"/>
<dbReference type="InterPro" id="IPR011991">
    <property type="entry name" value="ArsR-like_HTH"/>
</dbReference>
<dbReference type="SMART" id="SM00418">
    <property type="entry name" value="HTH_ARSR"/>
    <property type="match status" value="1"/>
</dbReference>
<dbReference type="InterPro" id="IPR001034">
    <property type="entry name" value="DeoR_HTH"/>
</dbReference>
<dbReference type="GO" id="GO:0003700">
    <property type="term" value="F:DNA-binding transcription factor activity"/>
    <property type="evidence" value="ECO:0007669"/>
    <property type="project" value="InterPro"/>
</dbReference>
<dbReference type="STRING" id="519424.AZF04_16425"/>
<dbReference type="InterPro" id="IPR001845">
    <property type="entry name" value="HTH_ArsR_DNA-bd_dom"/>
</dbReference>
<gene>
    <name evidence="5" type="ORF">AZF04_16425</name>
</gene>
<sequence>MAMKKENSTRSMILSLIKRHRERTVSELAKELNITEMAVRRHLQSLEQDRLIEARIEKRSMGRPSYKFFLTDEGEESFPRNYGGLSVEFLKDIEAINGNEMVEELFEKRRERLEAKYNQLVTGSFEERIEALAKIQDDNGYMVEWGQKDTDTFTFIEYNCPIAKVAKDYHVACSCEKKLFQTLLGTEDIVRDTCAAKENATACQYTIKKPKKLVK</sequence>
<dbReference type="EMBL" id="LTAO01000006">
    <property type="protein sequence ID" value="KYG33544.1"/>
    <property type="molecule type" value="Genomic_DNA"/>
</dbReference>
<dbReference type="InterPro" id="IPR050313">
    <property type="entry name" value="Carb_Metab_HTH_regulators"/>
</dbReference>
<dbReference type="Gene3D" id="1.10.10.10">
    <property type="entry name" value="Winged helix-like DNA-binding domain superfamily/Winged helix DNA-binding domain"/>
    <property type="match status" value="1"/>
</dbReference>
<feature type="domain" description="HTH deoR-type" evidence="4">
    <location>
        <begin position="6"/>
        <end position="87"/>
    </location>
</feature>
<dbReference type="SUPFAM" id="SSF46785">
    <property type="entry name" value="Winged helix' DNA-binding domain"/>
    <property type="match status" value="1"/>
</dbReference>
<accession>A0A161PIM5</accession>
<keyword evidence="6" id="KW-1185">Reference proteome</keyword>
<name>A0A161PIM5_9BACI</name>
<dbReference type="Pfam" id="PF01022">
    <property type="entry name" value="HTH_5"/>
    <property type="match status" value="1"/>
</dbReference>